<dbReference type="Proteomes" id="UP000799118">
    <property type="component" value="Unassembled WGS sequence"/>
</dbReference>
<keyword evidence="2" id="KW-1185">Reference proteome</keyword>
<dbReference type="OrthoDB" id="3223099at2759"/>
<gene>
    <name evidence="1" type="ORF">BT96DRAFT_830262</name>
</gene>
<proteinExistence type="predicted"/>
<name>A0A6A4H4R0_9AGAR</name>
<accession>A0A6A4H4R0</accession>
<dbReference type="AlphaFoldDB" id="A0A6A4H4R0"/>
<organism evidence="1 2">
    <name type="scientific">Gymnopus androsaceus JB14</name>
    <dbReference type="NCBI Taxonomy" id="1447944"/>
    <lineage>
        <taxon>Eukaryota</taxon>
        <taxon>Fungi</taxon>
        <taxon>Dikarya</taxon>
        <taxon>Basidiomycota</taxon>
        <taxon>Agaricomycotina</taxon>
        <taxon>Agaricomycetes</taxon>
        <taxon>Agaricomycetidae</taxon>
        <taxon>Agaricales</taxon>
        <taxon>Marasmiineae</taxon>
        <taxon>Omphalotaceae</taxon>
        <taxon>Gymnopus</taxon>
    </lineage>
</organism>
<protein>
    <recommendedName>
        <fullName evidence="3">BTB domain-containing protein</fullName>
    </recommendedName>
</protein>
<evidence type="ECO:0000313" key="2">
    <source>
        <dbReference type="Proteomes" id="UP000799118"/>
    </source>
</evidence>
<evidence type="ECO:0000313" key="1">
    <source>
        <dbReference type="EMBL" id="KAE9392713.1"/>
    </source>
</evidence>
<reference evidence="1" key="1">
    <citation type="journal article" date="2019" name="Environ. Microbiol.">
        <title>Fungal ecological strategies reflected in gene transcription - a case study of two litter decomposers.</title>
        <authorList>
            <person name="Barbi F."/>
            <person name="Kohler A."/>
            <person name="Barry K."/>
            <person name="Baskaran P."/>
            <person name="Daum C."/>
            <person name="Fauchery L."/>
            <person name="Ihrmark K."/>
            <person name="Kuo A."/>
            <person name="LaButti K."/>
            <person name="Lipzen A."/>
            <person name="Morin E."/>
            <person name="Grigoriev I.V."/>
            <person name="Henrissat B."/>
            <person name="Lindahl B."/>
            <person name="Martin F."/>
        </authorList>
    </citation>
    <scope>NUCLEOTIDE SEQUENCE</scope>
    <source>
        <strain evidence="1">JB14</strain>
    </source>
</reference>
<sequence>MWAPYSLRPRVTHLFGIEPHEFDLVLSLFYPKNLLQHEPQTLSDWSAILHVTHTYDMPQIHALAISQLEKLASAAEKIDLANKYGVREWLVPAYMELSLRMEGLSVDEEKKVGVEGAMMIADMKQRVEDGVRRFVEAAPKSTLSRSSERSTWGGMYKC</sequence>
<dbReference type="EMBL" id="ML769589">
    <property type="protein sequence ID" value="KAE9392713.1"/>
    <property type="molecule type" value="Genomic_DNA"/>
</dbReference>
<evidence type="ECO:0008006" key="3">
    <source>
        <dbReference type="Google" id="ProtNLM"/>
    </source>
</evidence>